<feature type="domain" description="GHMP kinase N-terminal" evidence="2">
    <location>
        <begin position="245"/>
        <end position="321"/>
    </location>
</feature>
<dbReference type="InterPro" id="IPR002800">
    <property type="entry name" value="Rv2949c-like"/>
</dbReference>
<accession>L0HBN1</accession>
<evidence type="ECO:0000259" key="2">
    <source>
        <dbReference type="Pfam" id="PF00288"/>
    </source>
</evidence>
<organism evidence="4 5">
    <name type="scientific">Methanoregula formicica (strain DSM 22288 / NBRC 105244 / SMSP)</name>
    <dbReference type="NCBI Taxonomy" id="593750"/>
    <lineage>
        <taxon>Archaea</taxon>
        <taxon>Methanobacteriati</taxon>
        <taxon>Methanobacteriota</taxon>
        <taxon>Stenosarchaea group</taxon>
        <taxon>Methanomicrobia</taxon>
        <taxon>Methanomicrobiales</taxon>
        <taxon>Methanoregulaceae</taxon>
        <taxon>Methanoregula</taxon>
    </lineage>
</organism>
<dbReference type="Gene3D" id="3.40.1410.10">
    <property type="entry name" value="Chorismate lyase-like"/>
    <property type="match status" value="1"/>
</dbReference>
<sequence>MDIRDAIRKMESEVGRISPVQKFLLGTDGSVTQILESITGKNVVIRTLVQEIVPADTAAADHLDIAVGDPVNFRVVEIKTEENGEVLIYAVSHTPVSRLSPEFKDDLLKADIPIGKIIAQHKIEARREILTARVLPASEEAGRIFAICKSEPLLSRQYQIIHGGKPLIFIEEQFPYNRFLDTRRVVIDTPSRVHVSLIDMHGGSGRVDGGIGITLDEPGILIEAELSPVLSVTGCDPAMEQRIRQVAAEVLQNFRLGGSVTITVRKQFAAHIGLGCGSQISLAVAKAIAELHDRHLPACELARLTGRGGTSGIGTAAFDHGGFIIDGGHRFGAGGEKTDFRPSSASRGVHPPPVIVRHDFPRDWKILLAIPAVPAGASGGQEADIFRTRCPVPLDDVRALSHEVLMRMLPGLAGQDLDLFGSAINNVQELGFKKVELSLQPHAVTGLLPVLRGAGAAGAGMSSFGPAVYAIGDTDMKSVERAARSFMGGNGGGSTLITTARNNGAVVRVV</sequence>
<dbReference type="Pfam" id="PF08544">
    <property type="entry name" value="GHMP_kinases_C"/>
    <property type="match status" value="1"/>
</dbReference>
<evidence type="ECO:0000256" key="1">
    <source>
        <dbReference type="ARBA" id="ARBA00022679"/>
    </source>
</evidence>
<keyword evidence="1" id="KW-0808">Transferase</keyword>
<evidence type="ECO:0000259" key="3">
    <source>
        <dbReference type="Pfam" id="PF08544"/>
    </source>
</evidence>
<dbReference type="InterPro" id="IPR013750">
    <property type="entry name" value="GHMP_kinase_C_dom"/>
</dbReference>
<dbReference type="SUPFAM" id="SSF54211">
    <property type="entry name" value="Ribosomal protein S5 domain 2-like"/>
    <property type="match status" value="1"/>
</dbReference>
<dbReference type="STRING" id="593750.Metfor_0371"/>
<dbReference type="GeneID" id="14309044"/>
<dbReference type="InterPro" id="IPR006204">
    <property type="entry name" value="GHMP_kinase_N_dom"/>
</dbReference>
<dbReference type="InterPro" id="IPR004422">
    <property type="entry name" value="RFAP_synthase"/>
</dbReference>
<dbReference type="OrthoDB" id="85156at2157"/>
<dbReference type="FunCoup" id="L0HBN1">
    <property type="interactions" value="1"/>
</dbReference>
<evidence type="ECO:0000313" key="5">
    <source>
        <dbReference type="Proteomes" id="UP000010824"/>
    </source>
</evidence>
<evidence type="ECO:0000313" key="4">
    <source>
        <dbReference type="EMBL" id="AGB01445.1"/>
    </source>
</evidence>
<dbReference type="InterPro" id="IPR014721">
    <property type="entry name" value="Ribsml_uS5_D2-typ_fold_subgr"/>
</dbReference>
<dbReference type="Pfam" id="PF00288">
    <property type="entry name" value="GHMP_kinases_N"/>
    <property type="match status" value="1"/>
</dbReference>
<dbReference type="InterPro" id="IPR020568">
    <property type="entry name" value="Ribosomal_Su5_D2-typ_SF"/>
</dbReference>
<dbReference type="HOGENOM" id="CLU_519377_0_0_2"/>
<dbReference type="InterPro" id="IPR028978">
    <property type="entry name" value="Chorismate_lyase_/UTRA_dom_sf"/>
</dbReference>
<dbReference type="eggNOG" id="arCOG01031">
    <property type="taxonomic scope" value="Archaea"/>
</dbReference>
<dbReference type="Pfam" id="PF01947">
    <property type="entry name" value="Rv2949c-like"/>
    <property type="match status" value="1"/>
</dbReference>
<dbReference type="Proteomes" id="UP000010824">
    <property type="component" value="Chromosome"/>
</dbReference>
<keyword evidence="5" id="KW-1185">Reference proteome</keyword>
<feature type="domain" description="GHMP kinase C-terminal" evidence="3">
    <location>
        <begin position="408"/>
        <end position="485"/>
    </location>
</feature>
<dbReference type="NCBIfam" id="NF040726">
    <property type="entry name" value="BetaRFA-P_synth"/>
    <property type="match status" value="1"/>
</dbReference>
<dbReference type="KEGG" id="mfo:Metfor_0371"/>
<dbReference type="GO" id="GO:0005524">
    <property type="term" value="F:ATP binding"/>
    <property type="evidence" value="ECO:0007669"/>
    <property type="project" value="InterPro"/>
</dbReference>
<gene>
    <name evidence="4" type="ordered locus">Metfor_0371</name>
</gene>
<dbReference type="Gene3D" id="3.30.230.10">
    <property type="match status" value="1"/>
</dbReference>
<dbReference type="SUPFAM" id="SSF64288">
    <property type="entry name" value="Chorismate lyase-like"/>
    <property type="match status" value="1"/>
</dbReference>
<dbReference type="InParanoid" id="L0HBN1"/>
<dbReference type="AlphaFoldDB" id="L0HBN1"/>
<dbReference type="EMBL" id="CP003167">
    <property type="protein sequence ID" value="AGB01445.1"/>
    <property type="molecule type" value="Genomic_DNA"/>
</dbReference>
<protein>
    <submittedName>
        <fullName evidence="4">Beta-RFAP synthase</fullName>
    </submittedName>
</protein>
<proteinExistence type="predicted"/>
<reference evidence="4 5" key="2">
    <citation type="journal article" date="2014" name="Genome Announc.">
        <title>Complete Genome Sequence of Methanoregula formicica SMSPT, a Mesophilic Hydrogenotrophic Methanogen Isolated from a Methanogenic Upflow Anaerobic Sludge Blanket Reactor.</title>
        <authorList>
            <person name="Yamamoto K."/>
            <person name="Tamaki H."/>
            <person name="Cadillo-Quiroz H."/>
            <person name="Imachi H."/>
            <person name="Kyrpides N."/>
            <person name="Woyke T."/>
            <person name="Goodwin L."/>
            <person name="Zinder S.H."/>
            <person name="Kamagata Y."/>
            <person name="Liu W.T."/>
        </authorList>
    </citation>
    <scope>NUCLEOTIDE SEQUENCE [LARGE SCALE GENOMIC DNA]</scope>
    <source>
        <strain evidence="5">DSM 22288 / NBRC 105244 / SMSP</strain>
    </source>
</reference>
<reference evidence="5" key="1">
    <citation type="submission" date="2011-12" db="EMBL/GenBank/DDBJ databases">
        <title>Complete sequence of Methanoregula formicicum SMSP.</title>
        <authorList>
            <person name="Lucas S."/>
            <person name="Han J."/>
            <person name="Lapidus A."/>
            <person name="Cheng J.-F."/>
            <person name="Goodwin L."/>
            <person name="Pitluck S."/>
            <person name="Peters L."/>
            <person name="Ovchinnikova G."/>
            <person name="Teshima H."/>
            <person name="Detter J.C."/>
            <person name="Han C."/>
            <person name="Tapia R."/>
            <person name="Land M."/>
            <person name="Hauser L."/>
            <person name="Kyrpides N."/>
            <person name="Ivanova N."/>
            <person name="Pagani I."/>
            <person name="Imachi H."/>
            <person name="Tamaki H."/>
            <person name="Sekiguchi Y."/>
            <person name="Kamagata Y."/>
            <person name="Cadillo-Quiroz H."/>
            <person name="Zinder S."/>
            <person name="Liu W.-T."/>
            <person name="Woyke T."/>
        </authorList>
    </citation>
    <scope>NUCLEOTIDE SEQUENCE [LARGE SCALE GENOMIC DNA]</scope>
    <source>
        <strain evidence="5">DSM 22288 / NBRC 105244 / SMSP</strain>
    </source>
</reference>
<dbReference type="InterPro" id="IPR053442">
    <property type="entry name" value="Beta-RFA-P_synthase"/>
</dbReference>
<dbReference type="NCBIfam" id="TIGR00144">
    <property type="entry name" value="beta_RFAP_syn"/>
    <property type="match status" value="1"/>
</dbReference>
<dbReference type="GO" id="GO:0016740">
    <property type="term" value="F:transferase activity"/>
    <property type="evidence" value="ECO:0007669"/>
    <property type="project" value="UniProtKB-KW"/>
</dbReference>
<dbReference type="eggNOG" id="arCOG01026">
    <property type="taxonomic scope" value="Archaea"/>
</dbReference>
<name>L0HBN1_METFS</name>
<dbReference type="PANTHER" id="PTHR20861">
    <property type="entry name" value="HOMOSERINE/4-DIPHOSPHOCYTIDYL-2-C-METHYL-D-ERYTHRITOL KINASE"/>
    <property type="match status" value="1"/>
</dbReference>
<dbReference type="PANTHER" id="PTHR20861:SF6">
    <property type="entry name" value="BETA-RIBOFURANOSYLPHENOL 5'-PHOSPHATE SYNTHASE"/>
    <property type="match status" value="1"/>
</dbReference>
<dbReference type="RefSeq" id="WP_015284409.1">
    <property type="nucleotide sequence ID" value="NC_019943.1"/>
</dbReference>